<sequence>MHLLPKLSSSWKEAGKQSFSGNTSGHVQLLLPTPGRLCPRATEWTLPANRKIVSSPCRASSLPSKPPGAHRGQEFGADFHSLLDGAGGQGRGFAPGRRRPRWAATWASPASPGARFPLARAPEPRTGGRRLPLSPAEAMAKSRGRPHLWMCLAAALASFLGGFLVGWLSKPLKETATSVSPHQNVRGELLSEMKAENIKSFLRLPTVGTKERALGWNGKQVIKGCRLRGEKAG</sequence>
<accession>A0AC58R347</accession>
<evidence type="ECO:0000313" key="1">
    <source>
        <dbReference type="Proteomes" id="UP001732780"/>
    </source>
</evidence>
<dbReference type="Proteomes" id="UP001732780">
    <property type="component" value="Chromosome 10"/>
</dbReference>
<keyword evidence="1" id="KW-1185">Reference proteome</keyword>
<protein>
    <submittedName>
        <fullName evidence="2">Uncharacterized protein LOC123613805 isoform X1</fullName>
    </submittedName>
</protein>
<evidence type="ECO:0000313" key="2">
    <source>
        <dbReference type="RefSeq" id="XP_074228932.1"/>
    </source>
</evidence>
<name>A0AC58R347_CAMBA</name>
<organism evidence="1 2">
    <name type="scientific">Camelus bactrianus</name>
    <name type="common">Bactrian camel</name>
    <dbReference type="NCBI Taxonomy" id="9837"/>
    <lineage>
        <taxon>Eukaryota</taxon>
        <taxon>Metazoa</taxon>
        <taxon>Chordata</taxon>
        <taxon>Craniata</taxon>
        <taxon>Vertebrata</taxon>
        <taxon>Euteleostomi</taxon>
        <taxon>Mammalia</taxon>
        <taxon>Eutheria</taxon>
        <taxon>Laurasiatheria</taxon>
        <taxon>Artiodactyla</taxon>
        <taxon>Tylopoda</taxon>
        <taxon>Camelidae</taxon>
        <taxon>Camelus</taxon>
    </lineage>
</organism>
<gene>
    <name evidence="2" type="primary">LOC123613805</name>
</gene>
<reference evidence="2" key="1">
    <citation type="submission" date="2025-08" db="UniProtKB">
        <authorList>
            <consortium name="RefSeq"/>
        </authorList>
    </citation>
    <scope>IDENTIFICATION</scope>
    <source>
        <tissue evidence="2">Blood</tissue>
    </source>
</reference>
<dbReference type="RefSeq" id="XP_074228932.1">
    <property type="nucleotide sequence ID" value="XM_074372831.1"/>
</dbReference>
<proteinExistence type="predicted"/>